<name>A0ABY9ATQ7_PARCI</name>
<dbReference type="RefSeq" id="WP_011796643.1">
    <property type="nucleotide sequence ID" value="NZ_CP023687.1"/>
</dbReference>
<dbReference type="Pfam" id="PF23343">
    <property type="entry name" value="REP_ORF2-G2P"/>
    <property type="match status" value="1"/>
</dbReference>
<dbReference type="EMBL" id="CP127363">
    <property type="protein sequence ID" value="WIY50195.1"/>
    <property type="molecule type" value="Genomic_DNA"/>
</dbReference>
<keyword evidence="4" id="KW-1185">Reference proteome</keyword>
<organism evidence="3 4">
    <name type="scientific">Paracidovorax citrulli</name>
    <name type="common">Acidovorax citrulli</name>
    <dbReference type="NCBI Taxonomy" id="80869"/>
    <lineage>
        <taxon>Bacteria</taxon>
        <taxon>Pseudomonadati</taxon>
        <taxon>Pseudomonadota</taxon>
        <taxon>Betaproteobacteria</taxon>
        <taxon>Burkholderiales</taxon>
        <taxon>Comamonadaceae</taxon>
        <taxon>Paracidovorax</taxon>
    </lineage>
</organism>
<proteinExistence type="predicted"/>
<evidence type="ECO:0000259" key="2">
    <source>
        <dbReference type="Pfam" id="PF23343"/>
    </source>
</evidence>
<reference evidence="3 4" key="1">
    <citation type="submission" date="2023-06" db="EMBL/GenBank/DDBJ databases">
        <authorList>
            <person name="Ham H."/>
            <person name="Park D.S."/>
        </authorList>
    </citation>
    <scope>NUCLEOTIDE SEQUENCE [LARGE SCALE GENOMIC DNA]</scope>
    <source>
        <strain evidence="3 4">KACC 17005</strain>
    </source>
</reference>
<evidence type="ECO:0000313" key="3">
    <source>
        <dbReference type="EMBL" id="WIY50195.1"/>
    </source>
</evidence>
<gene>
    <name evidence="3" type="ORF">QRO08_06385</name>
</gene>
<sequence length="301" mass="34720">MKGTMVPDAWDCYTKTVNGHRETSFRNVVLWEESDELPPSTWDDYLSQFEGAELAQRIAEREAELQEAREKRQESNAQRAKAACRWFIKANGLNELLTITYRENQEDRALCKLHFKEWVRRMKRALGGQFVYCASFERQERGAMHVHVACHKLPKHVQHKGAKIPAWRLGTEIWRAIVGKDNGLVFVGGRNRSGNRYTKPRSIAKIAAYVSKYIMKDYRDAPAESNRYSRSNKADGVQDLPKAEKARIWGATFEQMVELAFRLEDGDVVVSHRLTRDDWRGDRYWLVTEPVSPGGSHGIVH</sequence>
<evidence type="ECO:0000313" key="4">
    <source>
        <dbReference type="Proteomes" id="UP001242732"/>
    </source>
</evidence>
<keyword evidence="1" id="KW-0175">Coiled coil</keyword>
<protein>
    <recommendedName>
        <fullName evidence="2">Replication-associated protein ORF2/G2P domain-containing protein</fullName>
    </recommendedName>
</protein>
<dbReference type="InterPro" id="IPR056906">
    <property type="entry name" value="ORF2/G2P_dom"/>
</dbReference>
<feature type="coiled-coil region" evidence="1">
    <location>
        <begin position="51"/>
        <end position="85"/>
    </location>
</feature>
<accession>A0ABY9ATQ7</accession>
<feature type="domain" description="Replication-associated protein ORF2/G2P" evidence="2">
    <location>
        <begin position="96"/>
        <end position="217"/>
    </location>
</feature>
<evidence type="ECO:0000256" key="1">
    <source>
        <dbReference type="SAM" id="Coils"/>
    </source>
</evidence>
<dbReference type="Proteomes" id="UP001242732">
    <property type="component" value="Chromosome"/>
</dbReference>